<evidence type="ECO:0000256" key="3">
    <source>
        <dbReference type="ARBA" id="ARBA00022723"/>
    </source>
</evidence>
<keyword evidence="2 7" id="KW-0645">Protease</keyword>
<dbReference type="PANTHER" id="PTHR11804:SF84">
    <property type="entry name" value="SACCHAROLYSIN"/>
    <property type="match status" value="1"/>
</dbReference>
<dbReference type="EMBL" id="QFQS01000026">
    <property type="protein sequence ID" value="PZQ94415.1"/>
    <property type="molecule type" value="Genomic_DNA"/>
</dbReference>
<dbReference type="Pfam" id="PF01432">
    <property type="entry name" value="Peptidase_M3"/>
    <property type="match status" value="1"/>
</dbReference>
<comment type="similarity">
    <text evidence="1 7">Belongs to the peptidase M3 family.</text>
</comment>
<proteinExistence type="inferred from homology"/>
<keyword evidence="4 7" id="KW-0378">Hydrolase</keyword>
<sequence length="653" mass="72707">MSVLSRLPLLSILLSGTALAAPTTAPTAADIHGLLDPLPLTLADTAAVESRCSAIFSLATKAKTALETRTGKAAIASDLTAYDHLSLILSDGSSEMYLISETNPDEKIRAAAEACVQKLAALGTEISLSRPIYDRLSAIPTAGLDTKTAYILNKQLVSYRLAGVDRDEATRAKVAQLQKEIIETGLLFAKNIRDDKGDIPLRPEELKGLPQDYIDAHKPDADGLVHVSYDYPDIFPIFDFASIRDTRRKVLIAFRNRGWPTNETVFKTLLQKRYALAQLLSKPDYATLITADKMIGNPTRAATFIDDVNVAAKPGATKDYDELLAFARTVDPSIDRLEGWDNSYMQNLLRKQKYAVDAEVVRQYFTYDKARQGIFKLVGDLFGADIRPWNTPVWDKSVTAWELYDQGKLVGRFYLDMHPRTGKYNHAAQFPIRTGVTGQQVPVGALICNFPASGPMDHDDVTTFLHEFGHLIHSLYSGKQTYSLQSMSNLQWDFIEAPSQLLEEWTWDYDTLKGFASNAQGQPIPEDLVKKMNAGRQFGEAGRWKGQLAYSAVSLNFYNRAPDFDLATMYDAQISRYSMFPPVPNTHAYASFGHLDGYSAIYYTYVWSKAIALDLFTRFKTSGIRDKATAMQYRKQVLEPGGSVDANVLIQNF</sequence>
<dbReference type="GO" id="GO:0046872">
    <property type="term" value="F:metal ion binding"/>
    <property type="evidence" value="ECO:0007669"/>
    <property type="project" value="UniProtKB-UniRule"/>
</dbReference>
<keyword evidence="8" id="KW-0732">Signal</keyword>
<gene>
    <name evidence="10" type="ORF">DI533_22290</name>
</gene>
<dbReference type="SUPFAM" id="SSF55486">
    <property type="entry name" value="Metalloproteases ('zincins'), catalytic domain"/>
    <property type="match status" value="1"/>
</dbReference>
<keyword evidence="5 7" id="KW-0862">Zinc</keyword>
<organism evidence="10 11">
    <name type="scientific">Cereibacter sphaeroides</name>
    <name type="common">Rhodobacter sphaeroides</name>
    <dbReference type="NCBI Taxonomy" id="1063"/>
    <lineage>
        <taxon>Bacteria</taxon>
        <taxon>Pseudomonadati</taxon>
        <taxon>Pseudomonadota</taxon>
        <taxon>Alphaproteobacteria</taxon>
        <taxon>Rhodobacterales</taxon>
        <taxon>Paracoccaceae</taxon>
        <taxon>Cereibacter</taxon>
    </lineage>
</organism>
<keyword evidence="3 7" id="KW-0479">Metal-binding</keyword>
<dbReference type="InterPro" id="IPR024079">
    <property type="entry name" value="MetalloPept_cat_dom_sf"/>
</dbReference>
<protein>
    <submittedName>
        <fullName evidence="10">Peptidase M3</fullName>
    </submittedName>
</protein>
<dbReference type="Gene3D" id="3.40.390.10">
    <property type="entry name" value="Collagenase (Catalytic Domain)"/>
    <property type="match status" value="1"/>
</dbReference>
<feature type="domain" description="Peptidase M3A/M3B catalytic" evidence="9">
    <location>
        <begin position="243"/>
        <end position="653"/>
    </location>
</feature>
<accession>A0A2W5S612</accession>
<feature type="signal peptide" evidence="8">
    <location>
        <begin position="1"/>
        <end position="20"/>
    </location>
</feature>
<dbReference type="AlphaFoldDB" id="A0A2W5S612"/>
<dbReference type="CDD" id="cd06455">
    <property type="entry name" value="M3A_TOP"/>
    <property type="match status" value="1"/>
</dbReference>
<feature type="non-terminal residue" evidence="10">
    <location>
        <position position="653"/>
    </location>
</feature>
<dbReference type="PANTHER" id="PTHR11804">
    <property type="entry name" value="PROTEASE M3 THIMET OLIGOPEPTIDASE-RELATED"/>
    <property type="match status" value="1"/>
</dbReference>
<dbReference type="GO" id="GO:0004222">
    <property type="term" value="F:metalloendopeptidase activity"/>
    <property type="evidence" value="ECO:0007669"/>
    <property type="project" value="InterPro"/>
</dbReference>
<comment type="caution">
    <text evidence="10">The sequence shown here is derived from an EMBL/GenBank/DDBJ whole genome shotgun (WGS) entry which is preliminary data.</text>
</comment>
<evidence type="ECO:0000256" key="8">
    <source>
        <dbReference type="SAM" id="SignalP"/>
    </source>
</evidence>
<dbReference type="GO" id="GO:0006518">
    <property type="term" value="P:peptide metabolic process"/>
    <property type="evidence" value="ECO:0007669"/>
    <property type="project" value="TreeGrafter"/>
</dbReference>
<evidence type="ECO:0000259" key="9">
    <source>
        <dbReference type="Pfam" id="PF01432"/>
    </source>
</evidence>
<reference evidence="10 11" key="1">
    <citation type="submission" date="2017-08" db="EMBL/GenBank/DDBJ databases">
        <title>Infants hospitalized years apart are colonized by the same room-sourced microbial strains.</title>
        <authorList>
            <person name="Brooks B."/>
            <person name="Olm M.R."/>
            <person name="Firek B.A."/>
            <person name="Baker R."/>
            <person name="Thomas B.C."/>
            <person name="Morowitz M.J."/>
            <person name="Banfield J.F."/>
        </authorList>
    </citation>
    <scope>NUCLEOTIDE SEQUENCE [LARGE SCALE GENOMIC DNA]</scope>
    <source>
        <strain evidence="10">S2_003_000_R2_11</strain>
    </source>
</reference>
<evidence type="ECO:0000256" key="1">
    <source>
        <dbReference type="ARBA" id="ARBA00006040"/>
    </source>
</evidence>
<dbReference type="GO" id="GO:0006508">
    <property type="term" value="P:proteolysis"/>
    <property type="evidence" value="ECO:0007669"/>
    <property type="project" value="UniProtKB-KW"/>
</dbReference>
<dbReference type="InterPro" id="IPR024077">
    <property type="entry name" value="Neurolysin/TOP_dom2"/>
</dbReference>
<name>A0A2W5S612_CERSP</name>
<dbReference type="Gene3D" id="1.10.1370.10">
    <property type="entry name" value="Neurolysin, domain 3"/>
    <property type="match status" value="1"/>
</dbReference>
<evidence type="ECO:0000256" key="4">
    <source>
        <dbReference type="ARBA" id="ARBA00022801"/>
    </source>
</evidence>
<evidence type="ECO:0000256" key="6">
    <source>
        <dbReference type="ARBA" id="ARBA00023049"/>
    </source>
</evidence>
<evidence type="ECO:0000256" key="2">
    <source>
        <dbReference type="ARBA" id="ARBA00022670"/>
    </source>
</evidence>
<comment type="cofactor">
    <cofactor evidence="7">
        <name>Zn(2+)</name>
        <dbReference type="ChEBI" id="CHEBI:29105"/>
    </cofactor>
    <text evidence="7">Binds 1 zinc ion.</text>
</comment>
<dbReference type="InterPro" id="IPR001567">
    <property type="entry name" value="Pept_M3A_M3B_dom"/>
</dbReference>
<keyword evidence="6 7" id="KW-0482">Metalloprotease</keyword>
<feature type="chain" id="PRO_5016051320" evidence="8">
    <location>
        <begin position="21"/>
        <end position="653"/>
    </location>
</feature>
<evidence type="ECO:0000256" key="5">
    <source>
        <dbReference type="ARBA" id="ARBA00022833"/>
    </source>
</evidence>
<dbReference type="Proteomes" id="UP000248975">
    <property type="component" value="Unassembled WGS sequence"/>
</dbReference>
<evidence type="ECO:0000313" key="10">
    <source>
        <dbReference type="EMBL" id="PZQ94415.1"/>
    </source>
</evidence>
<evidence type="ECO:0000313" key="11">
    <source>
        <dbReference type="Proteomes" id="UP000248975"/>
    </source>
</evidence>
<evidence type="ECO:0000256" key="7">
    <source>
        <dbReference type="RuleBase" id="RU003435"/>
    </source>
</evidence>
<dbReference type="InterPro" id="IPR045090">
    <property type="entry name" value="Pept_M3A_M3B"/>
</dbReference>